<dbReference type="CDD" id="cd01347">
    <property type="entry name" value="ligand_gated_channel"/>
    <property type="match status" value="1"/>
</dbReference>
<evidence type="ECO:0000256" key="3">
    <source>
        <dbReference type="ARBA" id="ARBA00022448"/>
    </source>
</evidence>
<dbReference type="Gene3D" id="2.40.170.20">
    <property type="entry name" value="TonB-dependent receptor, beta-barrel domain"/>
    <property type="match status" value="1"/>
</dbReference>
<evidence type="ECO:0000256" key="12">
    <source>
        <dbReference type="ARBA" id="ARBA00023170"/>
    </source>
</evidence>
<evidence type="ECO:0000256" key="5">
    <source>
        <dbReference type="ARBA" id="ARBA00022496"/>
    </source>
</evidence>
<dbReference type="GO" id="GO:0015344">
    <property type="term" value="F:siderophore uptake transmembrane transporter activity"/>
    <property type="evidence" value="ECO:0007669"/>
    <property type="project" value="TreeGrafter"/>
</dbReference>
<keyword evidence="9" id="KW-0406">Ion transport</keyword>
<dbReference type="SUPFAM" id="SSF49452">
    <property type="entry name" value="Starch-binding domain-like"/>
    <property type="match status" value="1"/>
</dbReference>
<dbReference type="SUPFAM" id="SSF56935">
    <property type="entry name" value="Porins"/>
    <property type="match status" value="1"/>
</dbReference>
<dbReference type="InterPro" id="IPR013784">
    <property type="entry name" value="Carb-bd-like_fold"/>
</dbReference>
<evidence type="ECO:0000256" key="14">
    <source>
        <dbReference type="PROSITE-ProRule" id="PRU01360"/>
    </source>
</evidence>
<evidence type="ECO:0000256" key="9">
    <source>
        <dbReference type="ARBA" id="ARBA00023065"/>
    </source>
</evidence>
<dbReference type="InterPro" id="IPR010105">
    <property type="entry name" value="TonB_sidphr_rcpt"/>
</dbReference>
<protein>
    <submittedName>
        <fullName evidence="18">TonB-dependent siderophore receptor</fullName>
    </submittedName>
</protein>
<proteinExistence type="inferred from homology"/>
<dbReference type="InterPro" id="IPR037066">
    <property type="entry name" value="Plug_dom_sf"/>
</dbReference>
<keyword evidence="8" id="KW-0408">Iron</keyword>
<evidence type="ECO:0000256" key="15">
    <source>
        <dbReference type="RuleBase" id="RU003357"/>
    </source>
</evidence>
<dbReference type="EMBL" id="QGNY01000001">
    <property type="protein sequence ID" value="PWS33118.1"/>
    <property type="molecule type" value="Genomic_DNA"/>
</dbReference>
<keyword evidence="7" id="KW-0732">Signal</keyword>
<evidence type="ECO:0000256" key="4">
    <source>
        <dbReference type="ARBA" id="ARBA00022452"/>
    </source>
</evidence>
<evidence type="ECO:0000256" key="11">
    <source>
        <dbReference type="ARBA" id="ARBA00023136"/>
    </source>
</evidence>
<keyword evidence="13 14" id="KW-0998">Cell outer membrane</keyword>
<dbReference type="GO" id="GO:0038023">
    <property type="term" value="F:signaling receptor activity"/>
    <property type="evidence" value="ECO:0007669"/>
    <property type="project" value="InterPro"/>
</dbReference>
<sequence length="800" mass="87148">MYKKITLFFNFVVLIFLFVGNVQGQSKNGSVSGTIKTSDGNPASFVSVGLKNTSKTTQTDEKGNFLIKNVNPGSYTIKISAVGVSVQEKQITVTANQVSEVAFTTAESSSQLDEVAVNGYRTPNKKPVNLGKIAIAPKDLPQSVQVINNQIITDQQALRLSDVLANVNGVAYSENRGSVSGETFVARGYSLGGNNVFKNGARTSTGGMPEVSTLESVEVLKGSAALLYGGVTGGAVINMVTKKPKFEYGGEVSMRVGSYDLYKPTLDLYGPISKKLAFRVIGTYENAGSFRDQVKSERLYINPSLLYKINENTDFLLQGDYLKSDFTPDFGIGTIANSIPDIGINSYVNAPWAYNKTNTSTTQLSFNHKFNENWKLNVIASGQAYNRNYFSAERPFAAANAIALRNVTRSKTKEFTYNEQINLNGKFKTGSIGHTVLVGIDADQSRTTTLGNWTYNGAATFNYGSVNLLDPSTYYGSGIEPIATSTSSTFSPIFRMGAFVQDLVSITEKFKVLAGVRWTFQKTPSIFTTSTATGVKTPSTTADKIDKAYSPKFGLIYEPIKTTSIYVSYASNFTSNTGTDIYLNPMRPSIIDQYEAGVKNDFLDGKLSANVTVYRIQNSNFAQTALFKADGTANADATIKEFTGETKSDGLELDLTGTILPGLNFLAGYSYNFYRYTSTLPTGAVEGQRLIGTTKNKANATIFYTFQDGAVKGLKLGTTILYTGTRNGGYIDTKVQTASRLIPLTPFTTVDFTAGYTWKKLSLLAKVSNLTNELNYFVHENYSVNPIAPRQFVTTVSYKF</sequence>
<name>A0A317F6G5_9SPHI</name>
<accession>A0A317F6G5</accession>
<dbReference type="NCBIfam" id="TIGR01783">
    <property type="entry name" value="TonB-siderophor"/>
    <property type="match status" value="1"/>
</dbReference>
<comment type="subcellular location">
    <subcellularLocation>
        <location evidence="1 14">Cell outer membrane</location>
        <topology evidence="1 14">Multi-pass membrane protein</topology>
    </subcellularLocation>
</comment>
<dbReference type="Pfam" id="PF07715">
    <property type="entry name" value="Plug"/>
    <property type="match status" value="1"/>
</dbReference>
<dbReference type="InterPro" id="IPR000531">
    <property type="entry name" value="Beta-barrel_TonB"/>
</dbReference>
<evidence type="ECO:0000256" key="13">
    <source>
        <dbReference type="ARBA" id="ARBA00023237"/>
    </source>
</evidence>
<reference evidence="19" key="1">
    <citation type="submission" date="2018-05" db="EMBL/GenBank/DDBJ databases">
        <title>Pedobacter paludis sp. nov., isolated from wetland soil.</title>
        <authorList>
            <person name="Zhang Y."/>
        </authorList>
    </citation>
    <scope>NUCLEOTIDE SEQUENCE [LARGE SCALE GENOMIC DNA]</scope>
    <source>
        <strain evidence="19">R-8</strain>
    </source>
</reference>
<organism evidence="18 19">
    <name type="scientific">Pedobacter paludis</name>
    <dbReference type="NCBI Taxonomy" id="2203212"/>
    <lineage>
        <taxon>Bacteria</taxon>
        <taxon>Pseudomonadati</taxon>
        <taxon>Bacteroidota</taxon>
        <taxon>Sphingobacteriia</taxon>
        <taxon>Sphingobacteriales</taxon>
        <taxon>Sphingobacteriaceae</taxon>
        <taxon>Pedobacter</taxon>
    </lineage>
</organism>
<dbReference type="AlphaFoldDB" id="A0A317F6G5"/>
<dbReference type="InterPro" id="IPR036942">
    <property type="entry name" value="Beta-barrel_TonB_sf"/>
</dbReference>
<comment type="similarity">
    <text evidence="2 14 15">Belongs to the TonB-dependent receptor family.</text>
</comment>
<keyword evidence="11 14" id="KW-0472">Membrane</keyword>
<evidence type="ECO:0000259" key="16">
    <source>
        <dbReference type="Pfam" id="PF00593"/>
    </source>
</evidence>
<keyword evidence="3 14" id="KW-0813">Transport</keyword>
<evidence type="ECO:0000313" key="19">
    <source>
        <dbReference type="Proteomes" id="UP000245391"/>
    </source>
</evidence>
<evidence type="ECO:0000256" key="8">
    <source>
        <dbReference type="ARBA" id="ARBA00023004"/>
    </source>
</evidence>
<dbReference type="GO" id="GO:0015891">
    <property type="term" value="P:siderophore transport"/>
    <property type="evidence" value="ECO:0007669"/>
    <property type="project" value="InterPro"/>
</dbReference>
<comment type="caution">
    <text evidence="18">The sequence shown here is derived from an EMBL/GenBank/DDBJ whole genome shotgun (WGS) entry which is preliminary data.</text>
</comment>
<dbReference type="GO" id="GO:0030246">
    <property type="term" value="F:carbohydrate binding"/>
    <property type="evidence" value="ECO:0007669"/>
    <property type="project" value="InterPro"/>
</dbReference>
<evidence type="ECO:0000256" key="1">
    <source>
        <dbReference type="ARBA" id="ARBA00004571"/>
    </source>
</evidence>
<gene>
    <name evidence="18" type="ORF">DF947_00305</name>
</gene>
<dbReference type="Pfam" id="PF00593">
    <property type="entry name" value="TonB_dep_Rec_b-barrel"/>
    <property type="match status" value="1"/>
</dbReference>
<keyword evidence="12 18" id="KW-0675">Receptor</keyword>
<dbReference type="Proteomes" id="UP000245391">
    <property type="component" value="Unassembled WGS sequence"/>
</dbReference>
<keyword evidence="6 14" id="KW-0812">Transmembrane</keyword>
<evidence type="ECO:0000256" key="10">
    <source>
        <dbReference type="ARBA" id="ARBA00023077"/>
    </source>
</evidence>
<dbReference type="Gene3D" id="2.170.130.10">
    <property type="entry name" value="TonB-dependent receptor, plug domain"/>
    <property type="match status" value="1"/>
</dbReference>
<dbReference type="RefSeq" id="WP_109927707.1">
    <property type="nucleotide sequence ID" value="NZ_QGNY01000001.1"/>
</dbReference>
<keyword evidence="5" id="KW-0410">Iron transport</keyword>
<keyword evidence="4 14" id="KW-1134">Transmembrane beta strand</keyword>
<dbReference type="InterPro" id="IPR012910">
    <property type="entry name" value="Plug_dom"/>
</dbReference>
<dbReference type="GO" id="GO:0009279">
    <property type="term" value="C:cell outer membrane"/>
    <property type="evidence" value="ECO:0007669"/>
    <property type="project" value="UniProtKB-SubCell"/>
</dbReference>
<evidence type="ECO:0000313" key="18">
    <source>
        <dbReference type="EMBL" id="PWS33118.1"/>
    </source>
</evidence>
<dbReference type="Pfam" id="PF13715">
    <property type="entry name" value="CarbopepD_reg_2"/>
    <property type="match status" value="1"/>
</dbReference>
<feature type="domain" description="TonB-dependent receptor-like beta-barrel" evidence="16">
    <location>
        <begin position="309"/>
        <end position="770"/>
    </location>
</feature>
<dbReference type="InterPro" id="IPR039426">
    <property type="entry name" value="TonB-dep_rcpt-like"/>
</dbReference>
<dbReference type="Gene3D" id="2.60.40.1120">
    <property type="entry name" value="Carboxypeptidase-like, regulatory domain"/>
    <property type="match status" value="1"/>
</dbReference>
<evidence type="ECO:0000256" key="6">
    <source>
        <dbReference type="ARBA" id="ARBA00022692"/>
    </source>
</evidence>
<dbReference type="PANTHER" id="PTHR32552">
    <property type="entry name" value="FERRICHROME IRON RECEPTOR-RELATED"/>
    <property type="match status" value="1"/>
</dbReference>
<feature type="domain" description="TonB-dependent receptor plug" evidence="17">
    <location>
        <begin position="138"/>
        <end position="234"/>
    </location>
</feature>
<dbReference type="PROSITE" id="PS52016">
    <property type="entry name" value="TONB_DEPENDENT_REC_3"/>
    <property type="match status" value="1"/>
</dbReference>
<evidence type="ECO:0000259" key="17">
    <source>
        <dbReference type="Pfam" id="PF07715"/>
    </source>
</evidence>
<dbReference type="OrthoDB" id="9758472at2"/>
<evidence type="ECO:0000256" key="2">
    <source>
        <dbReference type="ARBA" id="ARBA00009810"/>
    </source>
</evidence>
<dbReference type="PANTHER" id="PTHR32552:SF68">
    <property type="entry name" value="FERRICHROME OUTER MEMBRANE TRANSPORTER_PHAGE RECEPTOR"/>
    <property type="match status" value="1"/>
</dbReference>
<keyword evidence="10 15" id="KW-0798">TonB box</keyword>
<evidence type="ECO:0000256" key="7">
    <source>
        <dbReference type="ARBA" id="ARBA00022729"/>
    </source>
</evidence>
<keyword evidence="19" id="KW-1185">Reference proteome</keyword>